<feature type="non-terminal residue" evidence="2">
    <location>
        <position position="1"/>
    </location>
</feature>
<organism evidence="2 3">
    <name type="scientific">Candidatus Daviesbacteria bacterium GW2011_GWB1_36_5</name>
    <dbReference type="NCBI Taxonomy" id="1618426"/>
    <lineage>
        <taxon>Bacteria</taxon>
        <taxon>Candidatus Daviesiibacteriota</taxon>
    </lineage>
</organism>
<dbReference type="PANTHER" id="PTHR38147:SF2">
    <property type="entry name" value="5-FORMAMINOIMIDAZOLE-4-CARBOXAMIDE-1-(BETA)-D-RIBOFURANOSYL 5'-MONOPHOSPHATE SYNTHETASE"/>
    <property type="match status" value="1"/>
</dbReference>
<feature type="domain" description="IMP biosynthesis enzyme PurP C-terminal" evidence="1">
    <location>
        <begin position="1"/>
        <end position="108"/>
    </location>
</feature>
<dbReference type="InterPro" id="IPR023656">
    <property type="entry name" value="IMP_biosynth_PurP"/>
</dbReference>
<proteinExistence type="predicted"/>
<evidence type="ECO:0000313" key="2">
    <source>
        <dbReference type="EMBL" id="KKQ10453.1"/>
    </source>
</evidence>
<comment type="caution">
    <text evidence="2">The sequence shown here is derived from an EMBL/GenBank/DDBJ whole genome shotgun (WGS) entry which is preliminary data.</text>
</comment>
<dbReference type="EMBL" id="LBSA01000004">
    <property type="protein sequence ID" value="KKQ10453.1"/>
    <property type="molecule type" value="Genomic_DNA"/>
</dbReference>
<reference evidence="2 3" key="1">
    <citation type="journal article" date="2015" name="Nature">
        <title>rRNA introns, odd ribosomes, and small enigmatic genomes across a large radiation of phyla.</title>
        <authorList>
            <person name="Brown C.T."/>
            <person name="Hug L.A."/>
            <person name="Thomas B.C."/>
            <person name="Sharon I."/>
            <person name="Castelle C.J."/>
            <person name="Singh A."/>
            <person name="Wilkins M.J."/>
            <person name="Williams K.H."/>
            <person name="Banfield J.F."/>
        </authorList>
    </citation>
    <scope>NUCLEOTIDE SEQUENCE [LARGE SCALE GENOMIC DNA]</scope>
</reference>
<dbReference type="SUPFAM" id="SSF56059">
    <property type="entry name" value="Glutathione synthetase ATP-binding domain-like"/>
    <property type="match status" value="1"/>
</dbReference>
<evidence type="ECO:0000313" key="3">
    <source>
        <dbReference type="Proteomes" id="UP000034492"/>
    </source>
</evidence>
<dbReference type="GO" id="GO:0000287">
    <property type="term" value="F:magnesium ion binding"/>
    <property type="evidence" value="ECO:0007669"/>
    <property type="project" value="InterPro"/>
</dbReference>
<name>A0A0G0EU55_9BACT</name>
<gene>
    <name evidence="2" type="ORF">US19_C0004G0001</name>
</gene>
<dbReference type="Proteomes" id="UP000034492">
    <property type="component" value="Unassembled WGS sequence"/>
</dbReference>
<dbReference type="GO" id="GO:0005524">
    <property type="term" value="F:ATP binding"/>
    <property type="evidence" value="ECO:0007669"/>
    <property type="project" value="InterPro"/>
</dbReference>
<dbReference type="GO" id="GO:0006188">
    <property type="term" value="P:IMP biosynthetic process"/>
    <property type="evidence" value="ECO:0007669"/>
    <property type="project" value="InterPro"/>
</dbReference>
<dbReference type="Gene3D" id="3.30.470.20">
    <property type="entry name" value="ATP-grasp fold, B domain"/>
    <property type="match status" value="1"/>
</dbReference>
<dbReference type="InterPro" id="IPR009720">
    <property type="entry name" value="IMP_biosynth_PurP_C"/>
</dbReference>
<dbReference type="PATRIC" id="fig|1618426.3.peg.186"/>
<protein>
    <submittedName>
        <fullName evidence="2">5-formaminoimidazole-4-carboxamide-1-(Beta)-D-ribofuranosyl 5'-monophosphate synthetase</fullName>
    </submittedName>
</protein>
<dbReference type="GO" id="GO:0016879">
    <property type="term" value="F:ligase activity, forming carbon-nitrogen bonds"/>
    <property type="evidence" value="ECO:0007669"/>
    <property type="project" value="InterPro"/>
</dbReference>
<dbReference type="AlphaFoldDB" id="A0A0G0EU55"/>
<evidence type="ECO:0000259" key="1">
    <source>
        <dbReference type="Pfam" id="PF06973"/>
    </source>
</evidence>
<accession>A0A0G0EU55</accession>
<sequence length="109" mass="12377">VVVGNSPLILRESLLHEAYDMGERIIKASKELIDKRGLWGPFCLETVITEDSEFFAMEISCRIVAGTNLFIEGSPYSWLTYDEPMSTGRRIAREIKIAKKKNKLSQVLN</sequence>
<dbReference type="Pfam" id="PF06973">
    <property type="entry name" value="DUF1297"/>
    <property type="match status" value="1"/>
</dbReference>
<dbReference type="PANTHER" id="PTHR38147">
    <property type="entry name" value="5-FORMAMINOIMIDAZOLE-4-CARBOXAMIDE-1-(BETA)-D-RIBOFURANOSYL 5'-MONOPHOSPHATE SYNTHETASE-RELATED"/>
    <property type="match status" value="1"/>
</dbReference>